<reference evidence="2 3" key="1">
    <citation type="submission" date="2021-03" db="EMBL/GenBank/DDBJ databases">
        <title>Genomic Encyclopedia of Type Strains, Phase IV (KMG-IV): sequencing the most valuable type-strain genomes for metagenomic binning, comparative biology and taxonomic classification.</title>
        <authorList>
            <person name="Goeker M."/>
        </authorList>
    </citation>
    <scope>NUCLEOTIDE SEQUENCE [LARGE SCALE GENOMIC DNA]</scope>
    <source>
        <strain evidence="2 3">DSM 26048</strain>
    </source>
</reference>
<protein>
    <submittedName>
        <fullName evidence="2">Uncharacterized protein</fullName>
    </submittedName>
</protein>
<dbReference type="Gene3D" id="2.60.40.10">
    <property type="entry name" value="Immunoglobulins"/>
    <property type="match status" value="2"/>
</dbReference>
<dbReference type="EMBL" id="JAGGLB010000009">
    <property type="protein sequence ID" value="MBP1991595.1"/>
    <property type="molecule type" value="Genomic_DNA"/>
</dbReference>
<evidence type="ECO:0000256" key="1">
    <source>
        <dbReference type="SAM" id="SignalP"/>
    </source>
</evidence>
<gene>
    <name evidence="2" type="ORF">J2Z66_003202</name>
</gene>
<feature type="signal peptide" evidence="1">
    <location>
        <begin position="1"/>
        <end position="27"/>
    </location>
</feature>
<proteinExistence type="predicted"/>
<evidence type="ECO:0000313" key="2">
    <source>
        <dbReference type="EMBL" id="MBP1991595.1"/>
    </source>
</evidence>
<accession>A0ABS4IVH9</accession>
<dbReference type="InterPro" id="IPR013783">
    <property type="entry name" value="Ig-like_fold"/>
</dbReference>
<keyword evidence="1" id="KW-0732">Signal</keyword>
<dbReference type="RefSeq" id="WP_209972322.1">
    <property type="nucleotide sequence ID" value="NZ_JAGGLB010000009.1"/>
</dbReference>
<evidence type="ECO:0000313" key="3">
    <source>
        <dbReference type="Proteomes" id="UP001519287"/>
    </source>
</evidence>
<dbReference type="Proteomes" id="UP001519287">
    <property type="component" value="Unassembled WGS sequence"/>
</dbReference>
<sequence length="455" mass="51528">MNLKPLSLFTMPLLAVLLFSQSPVAFADQAKDNIKAKTEISASSVTLNWDKIGTDYKVYKDGKLIGETRENTFVDTTVKPDELYKYHIVVYDGDQLIDTVRISTKAKSSLDNSSLKKVNQINVPDMTIESIAGSDFVTLNWPEIPDDDNVYEVYRDGSLLASVSGRQFNDENVTHSTTYRYSVIGKKKLSEDEIKNIKKELDDNSANVVSDEELHKRENTFEAIKFVKTIDSNLEANLEESRLMESNLININSSSPYFSFRYMTFIPDARVPIPFIGGLGYYFLGNNRGFNVLSESYKTQQNIDVTFDEPSYSTYNQRTGVGETVIVDEGWVYQDADTVVCTPSNGKYKLYLLAPNSYGTDLKQFGAGASCGIPFFDNFTPDIDHYYDAWIERDGDWRVKGSHDKAPSHEFYIYDRSSSSYTTIFQHSVLRKPNGEAEFNALLPSWDDTYFDISG</sequence>
<comment type="caution">
    <text evidence="2">The sequence shown here is derived from an EMBL/GenBank/DDBJ whole genome shotgun (WGS) entry which is preliminary data.</text>
</comment>
<organism evidence="2 3">
    <name type="scientific">Paenibacillus eucommiae</name>
    <dbReference type="NCBI Taxonomy" id="1355755"/>
    <lineage>
        <taxon>Bacteria</taxon>
        <taxon>Bacillati</taxon>
        <taxon>Bacillota</taxon>
        <taxon>Bacilli</taxon>
        <taxon>Bacillales</taxon>
        <taxon>Paenibacillaceae</taxon>
        <taxon>Paenibacillus</taxon>
    </lineage>
</organism>
<name>A0ABS4IVH9_9BACL</name>
<keyword evidence="3" id="KW-1185">Reference proteome</keyword>
<feature type="chain" id="PRO_5046543741" evidence="1">
    <location>
        <begin position="28"/>
        <end position="455"/>
    </location>
</feature>